<evidence type="ECO:0000313" key="1">
    <source>
        <dbReference type="EMBL" id="MFC5674841.1"/>
    </source>
</evidence>
<organism evidence="1 2">
    <name type="scientific">Streptomyces incanus</name>
    <dbReference type="NCBI Taxonomy" id="887453"/>
    <lineage>
        <taxon>Bacteria</taxon>
        <taxon>Bacillati</taxon>
        <taxon>Actinomycetota</taxon>
        <taxon>Actinomycetes</taxon>
        <taxon>Kitasatosporales</taxon>
        <taxon>Streptomycetaceae</taxon>
        <taxon>Streptomyces</taxon>
    </lineage>
</organism>
<proteinExistence type="predicted"/>
<keyword evidence="2" id="KW-1185">Reference proteome</keyword>
<dbReference type="RefSeq" id="WP_381219081.1">
    <property type="nucleotide sequence ID" value="NZ_JBHSPC010000128.1"/>
</dbReference>
<dbReference type="EMBL" id="JBHSPC010000128">
    <property type="protein sequence ID" value="MFC5674841.1"/>
    <property type="molecule type" value="Genomic_DNA"/>
</dbReference>
<gene>
    <name evidence="1" type="ORF">ACFP2V_33710</name>
</gene>
<sequence>MTTEDRGAAGPYTAYDGLPPLHASVVKLPLIHPYAPVIPGRYVTPGGGRLTIRKPAKTFAHLRITLDHLGCAAQLTEEKNAAFKRLALAAEGHCLHAGCRHHAAYVGGVLRSFKVRTGSIQLAAFVRAALAIELGDFSLADRLLKETETLVGPVRPAEAQDEEGGQAEAG</sequence>
<dbReference type="Proteomes" id="UP001596183">
    <property type="component" value="Unassembled WGS sequence"/>
</dbReference>
<protein>
    <submittedName>
        <fullName evidence="1">DUF6420 family protein</fullName>
    </submittedName>
</protein>
<dbReference type="Pfam" id="PF19984">
    <property type="entry name" value="DUF6420"/>
    <property type="match status" value="1"/>
</dbReference>
<dbReference type="InterPro" id="IPR046305">
    <property type="entry name" value="DUF6420"/>
</dbReference>
<accession>A0ABW0XWT7</accession>
<comment type="caution">
    <text evidence="1">The sequence shown here is derived from an EMBL/GenBank/DDBJ whole genome shotgun (WGS) entry which is preliminary data.</text>
</comment>
<reference evidence="2" key="1">
    <citation type="journal article" date="2019" name="Int. J. Syst. Evol. Microbiol.">
        <title>The Global Catalogue of Microorganisms (GCM) 10K type strain sequencing project: providing services to taxonomists for standard genome sequencing and annotation.</title>
        <authorList>
            <consortium name="The Broad Institute Genomics Platform"/>
            <consortium name="The Broad Institute Genome Sequencing Center for Infectious Disease"/>
            <person name="Wu L."/>
            <person name="Ma J."/>
        </authorList>
    </citation>
    <scope>NUCLEOTIDE SEQUENCE [LARGE SCALE GENOMIC DNA]</scope>
    <source>
        <strain evidence="2">JCM 13852</strain>
    </source>
</reference>
<evidence type="ECO:0000313" key="2">
    <source>
        <dbReference type="Proteomes" id="UP001596183"/>
    </source>
</evidence>
<name>A0ABW0XWT7_9ACTN</name>